<evidence type="ECO:0000256" key="2">
    <source>
        <dbReference type="SAM" id="MobiDB-lite"/>
    </source>
</evidence>
<name>A0AAU9JML8_9CILI</name>
<accession>A0AAU9JML8</accession>
<comment type="caution">
    <text evidence="3">The sequence shown here is derived from an EMBL/GenBank/DDBJ whole genome shotgun (WGS) entry which is preliminary data.</text>
</comment>
<evidence type="ECO:0000313" key="3">
    <source>
        <dbReference type="EMBL" id="CAG9322996.1"/>
    </source>
</evidence>
<organism evidence="3 4">
    <name type="scientific">Blepharisma stoltei</name>
    <dbReference type="NCBI Taxonomy" id="1481888"/>
    <lineage>
        <taxon>Eukaryota</taxon>
        <taxon>Sar</taxon>
        <taxon>Alveolata</taxon>
        <taxon>Ciliophora</taxon>
        <taxon>Postciliodesmatophora</taxon>
        <taxon>Heterotrichea</taxon>
        <taxon>Heterotrichida</taxon>
        <taxon>Blepharismidae</taxon>
        <taxon>Blepharisma</taxon>
    </lineage>
</organism>
<proteinExistence type="predicted"/>
<feature type="region of interest" description="Disordered" evidence="2">
    <location>
        <begin position="1"/>
        <end position="22"/>
    </location>
</feature>
<keyword evidence="4" id="KW-1185">Reference proteome</keyword>
<dbReference type="AlphaFoldDB" id="A0AAU9JML8"/>
<evidence type="ECO:0000313" key="4">
    <source>
        <dbReference type="Proteomes" id="UP001162131"/>
    </source>
</evidence>
<dbReference type="EMBL" id="CAJZBQ010000033">
    <property type="protein sequence ID" value="CAG9322996.1"/>
    <property type="molecule type" value="Genomic_DNA"/>
</dbReference>
<evidence type="ECO:0000256" key="1">
    <source>
        <dbReference type="SAM" id="Coils"/>
    </source>
</evidence>
<keyword evidence="1" id="KW-0175">Coiled coil</keyword>
<protein>
    <submittedName>
        <fullName evidence="3">Uncharacterized protein</fullName>
    </submittedName>
</protein>
<dbReference type="Proteomes" id="UP001162131">
    <property type="component" value="Unassembled WGS sequence"/>
</dbReference>
<feature type="coiled-coil region" evidence="1">
    <location>
        <begin position="63"/>
        <end position="172"/>
    </location>
</feature>
<reference evidence="3" key="1">
    <citation type="submission" date="2021-09" db="EMBL/GenBank/DDBJ databases">
        <authorList>
            <consortium name="AG Swart"/>
            <person name="Singh M."/>
            <person name="Singh A."/>
            <person name="Seah K."/>
            <person name="Emmerich C."/>
        </authorList>
    </citation>
    <scope>NUCLEOTIDE SEQUENCE</scope>
    <source>
        <strain evidence="3">ATCC30299</strain>
    </source>
</reference>
<gene>
    <name evidence="3" type="ORF">BSTOLATCC_MIC32901</name>
</gene>
<sequence>MQNFEALKKPCKPGGVFSPPASPKIENTTLVLTPEFSQPSPSLPVFHRRAYSRESPQTQKSLVEHYSNENKWLVQRIMQLEQEQENILFEHQKLLHQYNDELKQKIKKWETIIKNKDKYIKELEKQIDNLHKENDSLKDSPSKYKMYRLDLILECEQNLRQYLENLSRITEDNAEIDEFVANELYLLDQEEFTMPTLADEGYEVSAIQEEGRVMSLGQTEFEPIYISECSVGYNGNKFISTFTSDQLENFDLQSINCSASPCDTEIMLLQQIRDKDEEIAKHKEFIKKLKSSLENMLQEHTISRIEMVKNKLEIRELKEKLAVFG</sequence>